<dbReference type="AlphaFoldDB" id="A0AAD1UFB7"/>
<organism evidence="1 2">
    <name type="scientific">Euplotes crassus</name>
    <dbReference type="NCBI Taxonomy" id="5936"/>
    <lineage>
        <taxon>Eukaryota</taxon>
        <taxon>Sar</taxon>
        <taxon>Alveolata</taxon>
        <taxon>Ciliophora</taxon>
        <taxon>Intramacronucleata</taxon>
        <taxon>Spirotrichea</taxon>
        <taxon>Hypotrichia</taxon>
        <taxon>Euplotida</taxon>
        <taxon>Euplotidae</taxon>
        <taxon>Moneuplotes</taxon>
    </lineage>
</organism>
<comment type="caution">
    <text evidence="1">The sequence shown here is derived from an EMBL/GenBank/DDBJ whole genome shotgun (WGS) entry which is preliminary data.</text>
</comment>
<protein>
    <submittedName>
        <fullName evidence="1">Uncharacterized protein</fullName>
    </submittedName>
</protein>
<name>A0AAD1UFB7_EUPCR</name>
<sequence>MSHKDFGCVLALRSSLELSRRFFRSMKFFAILKIPLVQEEGLNDAYPPQQSAGQNRRIFC</sequence>
<gene>
    <name evidence="1" type="ORF">ECRASSUSDP1_LOCUS8207</name>
</gene>
<dbReference type="EMBL" id="CAMPGE010008016">
    <property type="protein sequence ID" value="CAI2366931.1"/>
    <property type="molecule type" value="Genomic_DNA"/>
</dbReference>
<accession>A0AAD1UFB7</accession>
<evidence type="ECO:0000313" key="2">
    <source>
        <dbReference type="Proteomes" id="UP001295684"/>
    </source>
</evidence>
<keyword evidence="2" id="KW-1185">Reference proteome</keyword>
<reference evidence="1" key="1">
    <citation type="submission" date="2023-07" db="EMBL/GenBank/DDBJ databases">
        <authorList>
            <consortium name="AG Swart"/>
            <person name="Singh M."/>
            <person name="Singh A."/>
            <person name="Seah K."/>
            <person name="Emmerich C."/>
        </authorList>
    </citation>
    <scope>NUCLEOTIDE SEQUENCE</scope>
    <source>
        <strain evidence="1">DP1</strain>
    </source>
</reference>
<dbReference type="Proteomes" id="UP001295684">
    <property type="component" value="Unassembled WGS sequence"/>
</dbReference>
<proteinExistence type="predicted"/>
<evidence type="ECO:0000313" key="1">
    <source>
        <dbReference type="EMBL" id="CAI2366931.1"/>
    </source>
</evidence>